<dbReference type="CDD" id="cd13999">
    <property type="entry name" value="STKc_MAP3K-like"/>
    <property type="match status" value="1"/>
</dbReference>
<dbReference type="SMART" id="SM00220">
    <property type="entry name" value="S_TKc"/>
    <property type="match status" value="1"/>
</dbReference>
<reference evidence="2 3" key="1">
    <citation type="submission" date="2024-04" db="EMBL/GenBank/DDBJ databases">
        <title>Tritrichomonas musculus Genome.</title>
        <authorList>
            <person name="Alves-Ferreira E."/>
            <person name="Grigg M."/>
            <person name="Lorenzi H."/>
            <person name="Galac M."/>
        </authorList>
    </citation>
    <scope>NUCLEOTIDE SEQUENCE [LARGE SCALE GENOMIC DNA]</scope>
    <source>
        <strain evidence="2 3">EAF2021</strain>
    </source>
</reference>
<dbReference type="InterPro" id="IPR001245">
    <property type="entry name" value="Ser-Thr/Tyr_kinase_cat_dom"/>
</dbReference>
<dbReference type="PIRSF" id="PIRSF000654">
    <property type="entry name" value="Integrin-linked_kinase"/>
    <property type="match status" value="1"/>
</dbReference>
<evidence type="ECO:0000313" key="3">
    <source>
        <dbReference type="Proteomes" id="UP001470230"/>
    </source>
</evidence>
<dbReference type="PROSITE" id="PS50011">
    <property type="entry name" value="PROTEIN_KINASE_DOM"/>
    <property type="match status" value="1"/>
</dbReference>
<dbReference type="PROSITE" id="PS00108">
    <property type="entry name" value="PROTEIN_KINASE_ST"/>
    <property type="match status" value="1"/>
</dbReference>
<gene>
    <name evidence="2" type="ORF">M9Y10_035768</name>
</gene>
<dbReference type="Pfam" id="PF00069">
    <property type="entry name" value="Pkinase"/>
    <property type="match status" value="1"/>
</dbReference>
<proteinExistence type="predicted"/>
<evidence type="ECO:0000313" key="2">
    <source>
        <dbReference type="EMBL" id="KAK8838344.1"/>
    </source>
</evidence>
<comment type="caution">
    <text evidence="2">The sequence shown here is derived from an EMBL/GenBank/DDBJ whole genome shotgun (WGS) entry which is preliminary data.</text>
</comment>
<dbReference type="InterPro" id="IPR000719">
    <property type="entry name" value="Prot_kinase_dom"/>
</dbReference>
<dbReference type="InterPro" id="IPR050167">
    <property type="entry name" value="Ser_Thr_protein_kinase"/>
</dbReference>
<sequence>MIKAPDQLNQIDIKKFKKGKRINRGGFGVIYSVQEIDTDKTYAAKVIDCNDDEEQCKKMVDREIGIMMTIHHPAIIKFIGYSLQDFYEESNITIIMELAKNGSLADVIKKILKNDGPKEYTNTSRLIILTGVACGMNYLHNHNIIHRDLKLDNILLDENFYPLITDFGLSKLFESGHSKSQTIFGGTLAYMAPEIIKNEQYDRKADVYAFGILMFEIATDSIPYPELENGNLKEFEFKRKIIEENYRPEFKVPIKSSLQNLIEQCWSDDPEERPTFSEIYGRLKSYIENNEKKR</sequence>
<accession>A0ABR2GWQ2</accession>
<dbReference type="PRINTS" id="PR00109">
    <property type="entry name" value="TYRKINASE"/>
</dbReference>
<feature type="domain" description="Protein kinase" evidence="1">
    <location>
        <begin position="16"/>
        <end position="287"/>
    </location>
</feature>
<name>A0ABR2GWQ2_9EUKA</name>
<dbReference type="InterPro" id="IPR008271">
    <property type="entry name" value="Ser/Thr_kinase_AS"/>
</dbReference>
<protein>
    <recommendedName>
        <fullName evidence="1">Protein kinase domain-containing protein</fullName>
    </recommendedName>
</protein>
<dbReference type="InterPro" id="IPR011009">
    <property type="entry name" value="Kinase-like_dom_sf"/>
</dbReference>
<dbReference type="EMBL" id="JAPFFF010000056">
    <property type="protein sequence ID" value="KAK8838344.1"/>
    <property type="molecule type" value="Genomic_DNA"/>
</dbReference>
<dbReference type="SUPFAM" id="SSF56112">
    <property type="entry name" value="Protein kinase-like (PK-like)"/>
    <property type="match status" value="1"/>
</dbReference>
<evidence type="ECO:0000259" key="1">
    <source>
        <dbReference type="PROSITE" id="PS50011"/>
    </source>
</evidence>
<dbReference type="Proteomes" id="UP001470230">
    <property type="component" value="Unassembled WGS sequence"/>
</dbReference>
<dbReference type="PANTHER" id="PTHR23257">
    <property type="entry name" value="SERINE-THREONINE PROTEIN KINASE"/>
    <property type="match status" value="1"/>
</dbReference>
<keyword evidence="3" id="KW-1185">Reference proteome</keyword>
<dbReference type="Gene3D" id="1.10.510.10">
    <property type="entry name" value="Transferase(Phosphotransferase) domain 1"/>
    <property type="match status" value="1"/>
</dbReference>
<dbReference type="PANTHER" id="PTHR23257:SF958">
    <property type="entry name" value="SERINE_THREONINE-PROTEIN KINASE WNK4"/>
    <property type="match status" value="1"/>
</dbReference>
<organism evidence="2 3">
    <name type="scientific">Tritrichomonas musculus</name>
    <dbReference type="NCBI Taxonomy" id="1915356"/>
    <lineage>
        <taxon>Eukaryota</taxon>
        <taxon>Metamonada</taxon>
        <taxon>Parabasalia</taxon>
        <taxon>Tritrichomonadida</taxon>
        <taxon>Tritrichomonadidae</taxon>
        <taxon>Tritrichomonas</taxon>
    </lineage>
</organism>